<evidence type="ECO:0000313" key="2">
    <source>
        <dbReference type="Proteomes" id="UP001283341"/>
    </source>
</evidence>
<dbReference type="Proteomes" id="UP001283341">
    <property type="component" value="Unassembled WGS sequence"/>
</dbReference>
<reference evidence="1" key="1">
    <citation type="journal article" date="2023" name="Mol. Phylogenet. Evol.">
        <title>Genome-scale phylogeny and comparative genomics of the fungal order Sordariales.</title>
        <authorList>
            <person name="Hensen N."/>
            <person name="Bonometti L."/>
            <person name="Westerberg I."/>
            <person name="Brannstrom I.O."/>
            <person name="Guillou S."/>
            <person name="Cros-Aarteil S."/>
            <person name="Calhoun S."/>
            <person name="Haridas S."/>
            <person name="Kuo A."/>
            <person name="Mondo S."/>
            <person name="Pangilinan J."/>
            <person name="Riley R."/>
            <person name="LaButti K."/>
            <person name="Andreopoulos B."/>
            <person name="Lipzen A."/>
            <person name="Chen C."/>
            <person name="Yan M."/>
            <person name="Daum C."/>
            <person name="Ng V."/>
            <person name="Clum A."/>
            <person name="Steindorff A."/>
            <person name="Ohm R.A."/>
            <person name="Martin F."/>
            <person name="Silar P."/>
            <person name="Natvig D.O."/>
            <person name="Lalanne C."/>
            <person name="Gautier V."/>
            <person name="Ament-Velasquez S.L."/>
            <person name="Kruys A."/>
            <person name="Hutchinson M.I."/>
            <person name="Powell A.J."/>
            <person name="Barry K."/>
            <person name="Miller A.N."/>
            <person name="Grigoriev I.V."/>
            <person name="Debuchy R."/>
            <person name="Gladieux P."/>
            <person name="Hiltunen Thoren M."/>
            <person name="Johannesson H."/>
        </authorList>
    </citation>
    <scope>NUCLEOTIDE SEQUENCE</scope>
    <source>
        <strain evidence="1">CBS 118394</strain>
    </source>
</reference>
<name>A0AAE0M158_9PEZI</name>
<keyword evidence="2" id="KW-1185">Reference proteome</keyword>
<reference evidence="1" key="2">
    <citation type="submission" date="2023-06" db="EMBL/GenBank/DDBJ databases">
        <authorList>
            <consortium name="Lawrence Berkeley National Laboratory"/>
            <person name="Haridas S."/>
            <person name="Hensen N."/>
            <person name="Bonometti L."/>
            <person name="Westerberg I."/>
            <person name="Brannstrom I.O."/>
            <person name="Guillou S."/>
            <person name="Cros-Aarteil S."/>
            <person name="Calhoun S."/>
            <person name="Kuo A."/>
            <person name="Mondo S."/>
            <person name="Pangilinan J."/>
            <person name="Riley R."/>
            <person name="Labutti K."/>
            <person name="Andreopoulos B."/>
            <person name="Lipzen A."/>
            <person name="Chen C."/>
            <person name="Yanf M."/>
            <person name="Daum C."/>
            <person name="Ng V."/>
            <person name="Clum A."/>
            <person name="Steindorff A."/>
            <person name="Ohm R."/>
            <person name="Martin F."/>
            <person name="Silar P."/>
            <person name="Natvig D."/>
            <person name="Lalanne C."/>
            <person name="Gautier V."/>
            <person name="Ament-Velasquez S.L."/>
            <person name="Kruys A."/>
            <person name="Hutchinson M.I."/>
            <person name="Powell A.J."/>
            <person name="Barry K."/>
            <person name="Miller A.N."/>
            <person name="Grigoriev I.V."/>
            <person name="Debuchy R."/>
            <person name="Gladieux P."/>
            <person name="Thoren M.H."/>
            <person name="Johannesson H."/>
        </authorList>
    </citation>
    <scope>NUCLEOTIDE SEQUENCE</scope>
    <source>
        <strain evidence="1">CBS 118394</strain>
    </source>
</reference>
<accession>A0AAE0M158</accession>
<dbReference type="EMBL" id="JAUEDM010000006">
    <property type="protein sequence ID" value="KAK3315302.1"/>
    <property type="molecule type" value="Genomic_DNA"/>
</dbReference>
<proteinExistence type="predicted"/>
<gene>
    <name evidence="1" type="ORF">B0H66DRAFT_536170</name>
</gene>
<organism evidence="1 2">
    <name type="scientific">Apodospora peruviana</name>
    <dbReference type="NCBI Taxonomy" id="516989"/>
    <lineage>
        <taxon>Eukaryota</taxon>
        <taxon>Fungi</taxon>
        <taxon>Dikarya</taxon>
        <taxon>Ascomycota</taxon>
        <taxon>Pezizomycotina</taxon>
        <taxon>Sordariomycetes</taxon>
        <taxon>Sordariomycetidae</taxon>
        <taxon>Sordariales</taxon>
        <taxon>Lasiosphaeriaceae</taxon>
        <taxon>Apodospora</taxon>
    </lineage>
</organism>
<sequence>MDRWPLAKLEAVRVGAYEHVTIGCSCPVQAARQFLLVESKPYLLAAPSPEARLDSQVRDEAATDGLIRLISLSAKPVCKTQTELEASHRYGRRKYTEMLFTFHVNGTLTGAIRTCPTIDPLGLDMIISTRPGRWKGKGRWGCDVVGYDMRDMRGIPDSVASAAGEIPDPYHSLRLVQVEFGPALHKNPPRVLAELLSCLDACFGDLPVTPPPCPAQTPEPHWCPATNPISPFPVEEKREGIEGGFALTNS</sequence>
<dbReference type="AlphaFoldDB" id="A0AAE0M158"/>
<protein>
    <submittedName>
        <fullName evidence="1">Uncharacterized protein</fullName>
    </submittedName>
</protein>
<evidence type="ECO:0000313" key="1">
    <source>
        <dbReference type="EMBL" id="KAK3315302.1"/>
    </source>
</evidence>
<comment type="caution">
    <text evidence="1">The sequence shown here is derived from an EMBL/GenBank/DDBJ whole genome shotgun (WGS) entry which is preliminary data.</text>
</comment>